<dbReference type="EMBL" id="CP090172">
    <property type="protein sequence ID" value="UJO22493.1"/>
    <property type="molecule type" value="Genomic_DNA"/>
</dbReference>
<feature type="signal peptide" evidence="2">
    <location>
        <begin position="1"/>
        <end position="21"/>
    </location>
</feature>
<reference evidence="3" key="1">
    <citation type="submission" date="2021-12" db="EMBL/GenBank/DDBJ databases">
        <authorList>
            <person name="Zaccaron A."/>
            <person name="Stergiopoulos I."/>
        </authorList>
    </citation>
    <scope>NUCLEOTIDE SEQUENCE</scope>
    <source>
        <strain evidence="3">Race5_Kim</strain>
    </source>
</reference>
<feature type="region of interest" description="Disordered" evidence="1">
    <location>
        <begin position="264"/>
        <end position="292"/>
    </location>
</feature>
<dbReference type="SUPFAM" id="SSF160104">
    <property type="entry name" value="Acetoacetate decarboxylase-like"/>
    <property type="match status" value="1"/>
</dbReference>
<feature type="chain" id="PRO_5040164210" evidence="2">
    <location>
        <begin position="22"/>
        <end position="328"/>
    </location>
</feature>
<organism evidence="3 4">
    <name type="scientific">Passalora fulva</name>
    <name type="common">Tomato leaf mold</name>
    <name type="synonym">Cladosporium fulvum</name>
    <dbReference type="NCBI Taxonomy" id="5499"/>
    <lineage>
        <taxon>Eukaryota</taxon>
        <taxon>Fungi</taxon>
        <taxon>Dikarya</taxon>
        <taxon>Ascomycota</taxon>
        <taxon>Pezizomycotina</taxon>
        <taxon>Dothideomycetes</taxon>
        <taxon>Dothideomycetidae</taxon>
        <taxon>Mycosphaerellales</taxon>
        <taxon>Mycosphaerellaceae</taxon>
        <taxon>Fulvia</taxon>
    </lineage>
</organism>
<reference evidence="3" key="2">
    <citation type="journal article" date="2022" name="Microb. Genom.">
        <title>A chromosome-scale genome assembly of the tomato pathogen Cladosporium fulvum reveals a compartmentalized genome architecture and the presence of a dispensable chromosome.</title>
        <authorList>
            <person name="Zaccaron A.Z."/>
            <person name="Chen L.H."/>
            <person name="Samaras A."/>
            <person name="Stergiopoulos I."/>
        </authorList>
    </citation>
    <scope>NUCLEOTIDE SEQUENCE</scope>
    <source>
        <strain evidence="3">Race5_Kim</strain>
    </source>
</reference>
<name>A0A9Q8UU44_PASFU</name>
<dbReference type="InterPro" id="IPR023375">
    <property type="entry name" value="ADC_dom_sf"/>
</dbReference>
<dbReference type="KEGG" id="ffu:CLAFUR5_11745"/>
<dbReference type="PANTHER" id="PTHR40518:SF1">
    <property type="entry name" value="ACETOACETATE DECARBOXYLASE"/>
    <property type="match status" value="1"/>
</dbReference>
<keyword evidence="2" id="KW-0732">Signal</keyword>
<accession>A0A9Q8UU44</accession>
<evidence type="ECO:0000313" key="4">
    <source>
        <dbReference type="Proteomes" id="UP000756132"/>
    </source>
</evidence>
<gene>
    <name evidence="3" type="ORF">CLAFUR5_11745</name>
</gene>
<sequence length="328" mass="36059">MLLPSFLGTVVALAATAAAFAGCTDCSNNSTEPYIDVPAPWTLKGTVYSTFLLPGLGIPLDGKLPEKAFPPRERQFPESIEGNYTGKIGIIQVVHYSESPVGPYDEMFIIPGFFEHEKGGKVVENLRASRIHVSHKYVTWTSRRNWNQPKHIARFDWTSSQDGSESVKIYPFDTTGDSSESHPSKKPWFRMTFSPLLLENLLGLNLNLLSLLSLEGLNPKIPFNFDLIDSLGIDLTLVQPPVPHGNDTFGAIVEGGKTWKSVVPGQKSAKTSVGTMDLDQSGGDGEDEGENAVGDEFERNFWPGMGRYSVGLKMEETELGFGEAEVWE</sequence>
<keyword evidence="4" id="KW-1185">Reference proteome</keyword>
<dbReference type="OrthoDB" id="9970474at2759"/>
<proteinExistence type="predicted"/>
<dbReference type="AlphaFoldDB" id="A0A9Q8UU44"/>
<evidence type="ECO:0000313" key="3">
    <source>
        <dbReference type="EMBL" id="UJO22493.1"/>
    </source>
</evidence>
<dbReference type="RefSeq" id="XP_047766859.1">
    <property type="nucleotide sequence ID" value="XM_047910893.1"/>
</dbReference>
<evidence type="ECO:0000256" key="1">
    <source>
        <dbReference type="SAM" id="MobiDB-lite"/>
    </source>
</evidence>
<dbReference type="Proteomes" id="UP000756132">
    <property type="component" value="Chromosome 10"/>
</dbReference>
<dbReference type="PANTHER" id="PTHR40518">
    <property type="entry name" value="ACETOACETATE DECARBOXYLASE"/>
    <property type="match status" value="1"/>
</dbReference>
<dbReference type="OMA" id="VGPYDEF"/>
<dbReference type="GeneID" id="71991623"/>
<protein>
    <submittedName>
        <fullName evidence="3">Uncharacterized protein</fullName>
    </submittedName>
</protein>
<evidence type="ECO:0000256" key="2">
    <source>
        <dbReference type="SAM" id="SignalP"/>
    </source>
</evidence>